<evidence type="ECO:0000256" key="2">
    <source>
        <dbReference type="ARBA" id="ARBA00022679"/>
    </source>
</evidence>
<dbReference type="GO" id="GO:0097363">
    <property type="term" value="F:protein O-acetylglucosaminyltransferase activity"/>
    <property type="evidence" value="ECO:0007669"/>
    <property type="project" value="TreeGrafter"/>
</dbReference>
<accession>A0A8J5LIL6</accession>
<evidence type="ECO:0000256" key="1">
    <source>
        <dbReference type="ARBA" id="ARBA00022527"/>
    </source>
</evidence>
<dbReference type="SUPFAM" id="SSF56112">
    <property type="entry name" value="Protein kinase-like (PK-like)"/>
    <property type="match status" value="1"/>
</dbReference>
<reference evidence="9 10" key="1">
    <citation type="submission" date="2020-08" db="EMBL/GenBank/DDBJ databases">
        <title>Plant Genome Project.</title>
        <authorList>
            <person name="Zhang R.-G."/>
        </authorList>
    </citation>
    <scope>NUCLEOTIDE SEQUENCE [LARGE SCALE GENOMIC DNA]</scope>
    <source>
        <tissue evidence="9">Rhizome</tissue>
    </source>
</reference>
<evidence type="ECO:0000313" key="9">
    <source>
        <dbReference type="EMBL" id="KAG6520996.1"/>
    </source>
</evidence>
<keyword evidence="10" id="KW-1185">Reference proteome</keyword>
<dbReference type="InterPro" id="IPR001245">
    <property type="entry name" value="Ser-Thr/Tyr_kinase_cat_dom"/>
</dbReference>
<evidence type="ECO:0000256" key="6">
    <source>
        <dbReference type="PROSITE-ProRule" id="PRU00339"/>
    </source>
</evidence>
<evidence type="ECO:0000259" key="8">
    <source>
        <dbReference type="PROSITE" id="PS50011"/>
    </source>
</evidence>
<dbReference type="InterPro" id="IPR011009">
    <property type="entry name" value="Kinase-like_dom_sf"/>
</dbReference>
<dbReference type="InterPro" id="IPR037919">
    <property type="entry name" value="OGT"/>
</dbReference>
<dbReference type="SUPFAM" id="SSF48452">
    <property type="entry name" value="TPR-like"/>
    <property type="match status" value="1"/>
</dbReference>
<dbReference type="Pfam" id="PF07714">
    <property type="entry name" value="PK_Tyr_Ser-Thr"/>
    <property type="match status" value="1"/>
</dbReference>
<proteinExistence type="predicted"/>
<dbReference type="InterPro" id="IPR019734">
    <property type="entry name" value="TPR_rpt"/>
</dbReference>
<dbReference type="InterPro" id="IPR011990">
    <property type="entry name" value="TPR-like_helical_dom_sf"/>
</dbReference>
<dbReference type="FunFam" id="1.25.40.10:FF:000181">
    <property type="entry name" value="probable UDP-N-acetylglucosamine--peptide N-acetylglucosaminyltransferase SEC"/>
    <property type="match status" value="1"/>
</dbReference>
<dbReference type="PROSITE" id="PS50005">
    <property type="entry name" value="TPR"/>
    <property type="match status" value="1"/>
</dbReference>
<evidence type="ECO:0000313" key="10">
    <source>
        <dbReference type="Proteomes" id="UP000734854"/>
    </source>
</evidence>
<keyword evidence="4" id="KW-0418">Kinase</keyword>
<evidence type="ECO:0000256" key="4">
    <source>
        <dbReference type="ARBA" id="ARBA00022777"/>
    </source>
</evidence>
<feature type="domain" description="Protein kinase" evidence="8">
    <location>
        <begin position="166"/>
        <end position="362"/>
    </location>
</feature>
<keyword evidence="2" id="KW-0808">Transferase</keyword>
<gene>
    <name evidence="9" type="ORF">ZIOFF_018061</name>
</gene>
<dbReference type="InterPro" id="IPR017441">
    <property type="entry name" value="Protein_kinase_ATP_BS"/>
</dbReference>
<feature type="binding site" evidence="7">
    <location>
        <position position="195"/>
    </location>
    <ligand>
        <name>ATP</name>
        <dbReference type="ChEBI" id="CHEBI:30616"/>
    </ligand>
</feature>
<name>A0A8J5LIL6_ZINOF</name>
<keyword evidence="1" id="KW-0723">Serine/threonine-protein kinase</keyword>
<dbReference type="Gene3D" id="3.30.200.20">
    <property type="entry name" value="Phosphorylase Kinase, domain 1"/>
    <property type="match status" value="1"/>
</dbReference>
<dbReference type="Pfam" id="PF13414">
    <property type="entry name" value="TPR_11"/>
    <property type="match status" value="1"/>
</dbReference>
<dbReference type="PANTHER" id="PTHR44366">
    <property type="entry name" value="UDP-N-ACETYLGLUCOSAMINE--PEPTIDE N-ACETYLGLUCOSAMINYLTRANSFERASE 110 KDA SUBUNIT"/>
    <property type="match status" value="1"/>
</dbReference>
<dbReference type="Proteomes" id="UP000734854">
    <property type="component" value="Unassembled WGS sequence"/>
</dbReference>
<keyword evidence="5 7" id="KW-0067">ATP-binding</keyword>
<sequence>MSTMHWGYLDVGNLAGIYYEQSQVDMAILHYKQAINCDSIFIEAYNNLSCFALQPNHPQALSSLGNIYMDCNMMSVAASFYKAALAVTTGISAPFNNLAIATGRTAADGLVNRGNTFKEIGRVTEAIQDYIRAVNIRPTMPEAHVNLASAYKDRCQRKKKAATKDFNESLLLGVGGSGKVYLGEINVMGMKVAVKRSNPRSDQGVHEFHSEIETLSKLRHIHLVSLIGYCQENSEMILVYDYMACVHCQQNDNLVDIIDPYLKGRMTLKSFEKFAETAEKCVASILEFTFRLQGHADAGGEITGGITENAVLTSMVESSTTTTVSKMIRGRSFASEALPYKRSHILSSHKSLMRADSADSYS</sequence>
<keyword evidence="3 7" id="KW-0547">Nucleotide-binding</keyword>
<dbReference type="InterPro" id="IPR000719">
    <property type="entry name" value="Prot_kinase_dom"/>
</dbReference>
<dbReference type="Gene3D" id="1.25.40.10">
    <property type="entry name" value="Tetratricopeptide repeat domain"/>
    <property type="match status" value="2"/>
</dbReference>
<dbReference type="GO" id="GO:0006493">
    <property type="term" value="P:protein O-linked glycosylation"/>
    <property type="evidence" value="ECO:0007669"/>
    <property type="project" value="InterPro"/>
</dbReference>
<dbReference type="PANTHER" id="PTHR44366:SF1">
    <property type="entry name" value="UDP-N-ACETYLGLUCOSAMINE--PEPTIDE N-ACETYLGLUCOSAMINYLTRANSFERASE 110 KDA SUBUNIT"/>
    <property type="match status" value="1"/>
</dbReference>
<dbReference type="PROSITE" id="PS00107">
    <property type="entry name" value="PROTEIN_KINASE_ATP"/>
    <property type="match status" value="1"/>
</dbReference>
<dbReference type="SMART" id="SM00028">
    <property type="entry name" value="TPR"/>
    <property type="match status" value="3"/>
</dbReference>
<dbReference type="GO" id="GO:0004674">
    <property type="term" value="F:protein serine/threonine kinase activity"/>
    <property type="evidence" value="ECO:0007669"/>
    <property type="project" value="UniProtKB-KW"/>
</dbReference>
<keyword evidence="6" id="KW-0802">TPR repeat</keyword>
<comment type="caution">
    <text evidence="9">The sequence shown here is derived from an EMBL/GenBank/DDBJ whole genome shotgun (WGS) entry which is preliminary data.</text>
</comment>
<organism evidence="9 10">
    <name type="scientific">Zingiber officinale</name>
    <name type="common">Ginger</name>
    <name type="synonym">Amomum zingiber</name>
    <dbReference type="NCBI Taxonomy" id="94328"/>
    <lineage>
        <taxon>Eukaryota</taxon>
        <taxon>Viridiplantae</taxon>
        <taxon>Streptophyta</taxon>
        <taxon>Embryophyta</taxon>
        <taxon>Tracheophyta</taxon>
        <taxon>Spermatophyta</taxon>
        <taxon>Magnoliopsida</taxon>
        <taxon>Liliopsida</taxon>
        <taxon>Zingiberales</taxon>
        <taxon>Zingiberaceae</taxon>
        <taxon>Zingiber</taxon>
    </lineage>
</organism>
<dbReference type="EMBL" id="JACMSC010000005">
    <property type="protein sequence ID" value="KAG6520996.1"/>
    <property type="molecule type" value="Genomic_DNA"/>
</dbReference>
<dbReference type="Pfam" id="PF13176">
    <property type="entry name" value="TPR_7"/>
    <property type="match status" value="1"/>
</dbReference>
<evidence type="ECO:0000256" key="7">
    <source>
        <dbReference type="PROSITE-ProRule" id="PRU10141"/>
    </source>
</evidence>
<protein>
    <recommendedName>
        <fullName evidence="8">Protein kinase domain-containing protein</fullName>
    </recommendedName>
</protein>
<evidence type="ECO:0000256" key="5">
    <source>
        <dbReference type="ARBA" id="ARBA00022840"/>
    </source>
</evidence>
<feature type="repeat" description="TPR" evidence="6">
    <location>
        <begin position="107"/>
        <end position="140"/>
    </location>
</feature>
<dbReference type="FunFam" id="3.30.200.20:FF:000039">
    <property type="entry name" value="receptor-like protein kinase FERONIA"/>
    <property type="match status" value="1"/>
</dbReference>
<dbReference type="GO" id="GO:0005524">
    <property type="term" value="F:ATP binding"/>
    <property type="evidence" value="ECO:0007669"/>
    <property type="project" value="UniProtKB-UniRule"/>
</dbReference>
<dbReference type="PROSITE" id="PS50011">
    <property type="entry name" value="PROTEIN_KINASE_DOM"/>
    <property type="match status" value="1"/>
</dbReference>
<evidence type="ECO:0000256" key="3">
    <source>
        <dbReference type="ARBA" id="ARBA00022741"/>
    </source>
</evidence>
<dbReference type="AlphaFoldDB" id="A0A8J5LIL6"/>